<gene>
    <name evidence="2" type="ORF">TRAPUB_7741</name>
</gene>
<feature type="non-terminal residue" evidence="2">
    <location>
        <position position="317"/>
    </location>
</feature>
<feature type="compositionally biased region" description="Low complexity" evidence="1">
    <location>
        <begin position="210"/>
        <end position="237"/>
    </location>
</feature>
<evidence type="ECO:0000313" key="2">
    <source>
        <dbReference type="EMBL" id="OJT01685.1"/>
    </source>
</evidence>
<feature type="region of interest" description="Disordered" evidence="1">
    <location>
        <begin position="201"/>
        <end position="250"/>
    </location>
</feature>
<accession>A0A1M2V278</accession>
<feature type="region of interest" description="Disordered" evidence="1">
    <location>
        <begin position="45"/>
        <end position="98"/>
    </location>
</feature>
<evidence type="ECO:0000313" key="3">
    <source>
        <dbReference type="Proteomes" id="UP000184267"/>
    </source>
</evidence>
<sequence length="317" mass="33059">MVCQNSCLECQAHHPSFVALEEHRQVGCHPSSNETVTKASLLKTSNEDDEGAPSIKMAPTSVNSSGDVDVSIPSEPTTSSVSSLPTSTDIDNTTAEGTEHGVDIDDVASVVSYASFVEITEADTVDVAMTSMGSSGAREQHVSSPSYSSDDWSAGILLTPISSSSTVLQEGPGHITDETLQAEGPSSVAGRALRPGYLVSSPSARRSVTPSLPDLSSVRSSSAMSSPSTAVPVPVSVGDHNGVTGSSEPKQRALRLHMDEHLARASPRATGDEPTPEETTNTTNAVPRGISWHCRSCERDPCDSPVATICGHIFCQG</sequence>
<keyword evidence="3" id="KW-1185">Reference proteome</keyword>
<dbReference type="EMBL" id="MNAD01001723">
    <property type="protein sequence ID" value="OJT01685.1"/>
    <property type="molecule type" value="Genomic_DNA"/>
</dbReference>
<dbReference type="OrthoDB" id="6333297at2759"/>
<protein>
    <submittedName>
        <fullName evidence="2">Uncharacterized protein</fullName>
    </submittedName>
</protein>
<organism evidence="2 3">
    <name type="scientific">Trametes pubescens</name>
    <name type="common">White-rot fungus</name>
    <dbReference type="NCBI Taxonomy" id="154538"/>
    <lineage>
        <taxon>Eukaryota</taxon>
        <taxon>Fungi</taxon>
        <taxon>Dikarya</taxon>
        <taxon>Basidiomycota</taxon>
        <taxon>Agaricomycotina</taxon>
        <taxon>Agaricomycetes</taxon>
        <taxon>Polyporales</taxon>
        <taxon>Polyporaceae</taxon>
        <taxon>Trametes</taxon>
    </lineage>
</organism>
<name>A0A1M2V278_TRAPU</name>
<reference evidence="2 3" key="1">
    <citation type="submission" date="2016-10" db="EMBL/GenBank/DDBJ databases">
        <title>Genome sequence of the basidiomycete white-rot fungus Trametes pubescens.</title>
        <authorList>
            <person name="Makela M.R."/>
            <person name="Granchi Z."/>
            <person name="Peng M."/>
            <person name="De Vries R.P."/>
            <person name="Grigoriev I."/>
            <person name="Riley R."/>
            <person name="Hilden K."/>
        </authorList>
    </citation>
    <scope>NUCLEOTIDE SEQUENCE [LARGE SCALE GENOMIC DNA]</scope>
    <source>
        <strain evidence="2 3">FBCC735</strain>
    </source>
</reference>
<comment type="caution">
    <text evidence="2">The sequence shown here is derived from an EMBL/GenBank/DDBJ whole genome shotgun (WGS) entry which is preliminary data.</text>
</comment>
<dbReference type="AlphaFoldDB" id="A0A1M2V278"/>
<evidence type="ECO:0000256" key="1">
    <source>
        <dbReference type="SAM" id="MobiDB-lite"/>
    </source>
</evidence>
<feature type="region of interest" description="Disordered" evidence="1">
    <location>
        <begin position="264"/>
        <end position="285"/>
    </location>
</feature>
<dbReference type="Proteomes" id="UP000184267">
    <property type="component" value="Unassembled WGS sequence"/>
</dbReference>
<feature type="compositionally biased region" description="Low complexity" evidence="1">
    <location>
        <begin position="71"/>
        <end position="88"/>
    </location>
</feature>
<proteinExistence type="predicted"/>